<feature type="domain" description="Resolvase/invertase-type recombinase catalytic" evidence="1">
    <location>
        <begin position="1"/>
        <end position="91"/>
    </location>
</feature>
<protein>
    <submittedName>
        <fullName evidence="2">Tn3 family transposase</fullName>
    </submittedName>
</protein>
<dbReference type="Gene3D" id="3.40.50.1390">
    <property type="entry name" value="Resolvase, N-terminal catalytic domain"/>
    <property type="match status" value="1"/>
</dbReference>
<dbReference type="RefSeq" id="WP_393175051.1">
    <property type="nucleotide sequence ID" value="NZ_JBICRM010000040.1"/>
</dbReference>
<reference evidence="2 3" key="1">
    <citation type="submission" date="2024-10" db="EMBL/GenBank/DDBJ databases">
        <authorList>
            <person name="Topkara A.R."/>
            <person name="Saygin H."/>
        </authorList>
    </citation>
    <scope>NUCLEOTIDE SEQUENCE [LARGE SCALE GENOMIC DNA]</scope>
    <source>
        <strain evidence="2 3">M3C6</strain>
    </source>
</reference>
<evidence type="ECO:0000259" key="1">
    <source>
        <dbReference type="PROSITE" id="PS51736"/>
    </source>
</evidence>
<dbReference type="SUPFAM" id="SSF53041">
    <property type="entry name" value="Resolvase-like"/>
    <property type="match status" value="1"/>
</dbReference>
<dbReference type="EMBL" id="JBICRM010000040">
    <property type="protein sequence ID" value="MFG1709845.1"/>
    <property type="molecule type" value="Genomic_DNA"/>
</dbReference>
<dbReference type="PROSITE" id="PS51736">
    <property type="entry name" value="RECOMBINASES_3"/>
    <property type="match status" value="1"/>
</dbReference>
<dbReference type="Proteomes" id="UP001603978">
    <property type="component" value="Unassembled WGS sequence"/>
</dbReference>
<evidence type="ECO:0000313" key="3">
    <source>
        <dbReference type="Proteomes" id="UP001603978"/>
    </source>
</evidence>
<dbReference type="InterPro" id="IPR006119">
    <property type="entry name" value="Resolv_N"/>
</dbReference>
<sequence>MTFVTHAVKRAAAVHELKRLARNAAELMTLSAELQAGGIQLELLAGPLTGIYNPNGMGAMFFAVLAVAGQIERNYIREKTLEGQVIAAAKGNHGGRPKVIDDDSLTFALALKDKGVPVPDIAKKLTGTRKVPAGAPFGFVPTKWAGYLDAAAGDVTAYRHYWELAVLLGLRDVLRSGDIYVPGSRRYANPASFLLTPERWAPQKVEFCHLVGKPSEAADALAQADDELHTALVDLETQLAKGNPGEVRLTDDGEPLTAEDVPAEADALCTELAQMLPRVPLASVLVVIDARTGFTDHLVHAGGKVNRPAELKRNLLYVVIAEATNMGLTAMSESCGVPYDVLAWTAEWYFRPETLEAANAAIVNYHHRLPLTQTFGAGTLSSSDGQRFPVKGKSITADHLSRYFARGQGVSTYTHVSDQHSTFDTKVIVATAPESHYVLDGLLGNATDLPVFEHATDTHGATLTNFALFDLVGKQLSPRIRDADQRGLLTQTDERDHLVTPRIG</sequence>
<dbReference type="Pfam" id="PF00239">
    <property type="entry name" value="Resolvase"/>
    <property type="match status" value="1"/>
</dbReference>
<dbReference type="InterPro" id="IPR002513">
    <property type="entry name" value="Tn3_Tnp_DDE_dom"/>
</dbReference>
<dbReference type="Pfam" id="PF01526">
    <property type="entry name" value="DDE_Tnp_Tn3"/>
    <property type="match status" value="1"/>
</dbReference>
<accession>A0ABW7AUE2</accession>
<gene>
    <name evidence="2" type="ORF">ACFLIM_42430</name>
</gene>
<dbReference type="InterPro" id="IPR036162">
    <property type="entry name" value="Resolvase-like_N_sf"/>
</dbReference>
<evidence type="ECO:0000313" key="2">
    <source>
        <dbReference type="EMBL" id="MFG1709845.1"/>
    </source>
</evidence>
<keyword evidence="3" id="KW-1185">Reference proteome</keyword>
<name>A0ABW7AUE2_9ACTN</name>
<proteinExistence type="predicted"/>
<comment type="caution">
    <text evidence="2">The sequence shown here is derived from an EMBL/GenBank/DDBJ whole genome shotgun (WGS) entry which is preliminary data.</text>
</comment>
<organism evidence="2 3">
    <name type="scientific">Nonomuraea marmarensis</name>
    <dbReference type="NCBI Taxonomy" id="3351344"/>
    <lineage>
        <taxon>Bacteria</taxon>
        <taxon>Bacillati</taxon>
        <taxon>Actinomycetota</taxon>
        <taxon>Actinomycetes</taxon>
        <taxon>Streptosporangiales</taxon>
        <taxon>Streptosporangiaceae</taxon>
        <taxon>Nonomuraea</taxon>
    </lineage>
</organism>